<dbReference type="GO" id="GO:0007017">
    <property type="term" value="P:microtubule-based process"/>
    <property type="evidence" value="ECO:0007669"/>
    <property type="project" value="InterPro"/>
</dbReference>
<dbReference type="PROSITE" id="PS00227">
    <property type="entry name" value="TUBULIN"/>
    <property type="match status" value="1"/>
</dbReference>
<dbReference type="SUPFAM" id="SSF52490">
    <property type="entry name" value="Tubulin nucleotide-binding domain-like"/>
    <property type="match status" value="1"/>
</dbReference>
<evidence type="ECO:0000256" key="2">
    <source>
        <dbReference type="ARBA" id="ARBA00004245"/>
    </source>
</evidence>
<evidence type="ECO:0000256" key="12">
    <source>
        <dbReference type="ARBA" id="ARBA00049117"/>
    </source>
</evidence>
<comment type="subunit">
    <text evidence="13">Dimer of alpha and beta chains. A typical microtubule is a hollow water-filled tube with an outer diameter of 25 nm and an inner diameter of 15 nM. Alpha-beta heterodimers associate head-to-tail to form protofilaments running lengthwise along the microtubule wall with the beta-tubulin subunit facing the microtubule plus end conferring a structural polarity. Microtubules usually have 13 protofilaments but different protofilament numbers can be found in some organisms and specialized cells.</text>
</comment>
<evidence type="ECO:0000256" key="7">
    <source>
        <dbReference type="ARBA" id="ARBA00022741"/>
    </source>
</evidence>
<comment type="cofactor">
    <cofactor evidence="1">
        <name>Mg(2+)</name>
        <dbReference type="ChEBI" id="CHEBI:18420"/>
    </cofactor>
</comment>
<dbReference type="InterPro" id="IPR023123">
    <property type="entry name" value="Tubulin_C"/>
</dbReference>
<evidence type="ECO:0000256" key="1">
    <source>
        <dbReference type="ARBA" id="ARBA00001946"/>
    </source>
</evidence>
<organism evidence="15 16">
    <name type="scientific">Vespula vulgaris</name>
    <name type="common">Yellow jacket</name>
    <name type="synonym">Wasp</name>
    <dbReference type="NCBI Taxonomy" id="7454"/>
    <lineage>
        <taxon>Eukaryota</taxon>
        <taxon>Metazoa</taxon>
        <taxon>Ecdysozoa</taxon>
        <taxon>Arthropoda</taxon>
        <taxon>Hexapoda</taxon>
        <taxon>Insecta</taxon>
        <taxon>Pterygota</taxon>
        <taxon>Neoptera</taxon>
        <taxon>Endopterygota</taxon>
        <taxon>Hymenoptera</taxon>
        <taxon>Apocrita</taxon>
        <taxon>Aculeata</taxon>
        <taxon>Vespoidea</taxon>
        <taxon>Vespidae</taxon>
        <taxon>Vespinae</taxon>
        <taxon>Vespula</taxon>
    </lineage>
</organism>
<keyword evidence="11" id="KW-0206">Cytoskeleton</keyword>
<evidence type="ECO:0000256" key="13">
    <source>
        <dbReference type="RuleBase" id="RU000352"/>
    </source>
</evidence>
<keyword evidence="6" id="KW-0479">Metal-binding</keyword>
<evidence type="ECO:0000259" key="14">
    <source>
        <dbReference type="SMART" id="SM00864"/>
    </source>
</evidence>
<dbReference type="SUPFAM" id="SSF55307">
    <property type="entry name" value="Tubulin C-terminal domain-like"/>
    <property type="match status" value="1"/>
</dbReference>
<dbReference type="InterPro" id="IPR036525">
    <property type="entry name" value="Tubulin/FtsZ_GTPase_sf"/>
</dbReference>
<reference evidence="15" key="1">
    <citation type="journal article" date="2020" name="G3 (Bethesda)">
        <title>High-Quality Assemblies for Three Invasive Social Wasps from the &lt;i&gt;Vespula&lt;/i&gt; Genus.</title>
        <authorList>
            <person name="Harrop T.W.R."/>
            <person name="Guhlin J."/>
            <person name="McLaughlin G.M."/>
            <person name="Permina E."/>
            <person name="Stockwell P."/>
            <person name="Gilligan J."/>
            <person name="Le Lec M.F."/>
            <person name="Gruber M.A.M."/>
            <person name="Quinn O."/>
            <person name="Lovegrove M."/>
            <person name="Duncan E.J."/>
            <person name="Remnant E.J."/>
            <person name="Van Eeckhoven J."/>
            <person name="Graham B."/>
            <person name="Knapp R.A."/>
            <person name="Langford K.W."/>
            <person name="Kronenberg Z."/>
            <person name="Press M.O."/>
            <person name="Eacker S.M."/>
            <person name="Wilson-Rankin E.E."/>
            <person name="Purcell J."/>
            <person name="Lester P.J."/>
            <person name="Dearden P.K."/>
        </authorList>
    </citation>
    <scope>NUCLEOTIDE SEQUENCE</scope>
    <source>
        <strain evidence="15">Marl-1</strain>
    </source>
</reference>
<dbReference type="InterPro" id="IPR003008">
    <property type="entry name" value="Tubulin_FtsZ_GTPase"/>
</dbReference>
<comment type="subcellular location">
    <subcellularLocation>
        <location evidence="2">Cytoplasm</location>
        <location evidence="2">Cytoskeleton</location>
    </subcellularLocation>
</comment>
<dbReference type="InterPro" id="IPR002452">
    <property type="entry name" value="Alpha_tubulin"/>
</dbReference>
<dbReference type="Gene3D" id="3.30.1330.20">
    <property type="entry name" value="Tubulin/FtsZ, C-terminal domain"/>
    <property type="match status" value="1"/>
</dbReference>
<keyword evidence="5 13" id="KW-0493">Microtubule</keyword>
<keyword evidence="8" id="KW-0378">Hydrolase</keyword>
<name>A0A834J763_VESVU</name>
<evidence type="ECO:0000256" key="10">
    <source>
        <dbReference type="ARBA" id="ARBA00023134"/>
    </source>
</evidence>
<gene>
    <name evidence="15" type="ORF">HZH66_013104</name>
</gene>
<dbReference type="PRINTS" id="PR01162">
    <property type="entry name" value="ALPHATUBULIN"/>
</dbReference>
<comment type="similarity">
    <text evidence="3 13">Belongs to the tubulin family.</text>
</comment>
<evidence type="ECO:0000313" key="15">
    <source>
        <dbReference type="EMBL" id="KAF7382702.1"/>
    </source>
</evidence>
<dbReference type="CDD" id="cd02186">
    <property type="entry name" value="alpha_tubulin"/>
    <property type="match status" value="1"/>
</dbReference>
<dbReference type="PRINTS" id="PR01161">
    <property type="entry name" value="TUBULIN"/>
</dbReference>
<keyword evidence="16" id="KW-1185">Reference proteome</keyword>
<dbReference type="InterPro" id="IPR037103">
    <property type="entry name" value="Tubulin/FtsZ-like_C"/>
</dbReference>
<evidence type="ECO:0000256" key="9">
    <source>
        <dbReference type="ARBA" id="ARBA00022842"/>
    </source>
</evidence>
<comment type="caution">
    <text evidence="15">The sequence shown here is derived from an EMBL/GenBank/DDBJ whole genome shotgun (WGS) entry which is preliminary data.</text>
</comment>
<keyword evidence="4" id="KW-0963">Cytoplasm</keyword>
<protein>
    <recommendedName>
        <fullName evidence="13">Tubulin alpha chain</fullName>
    </recommendedName>
</protein>
<dbReference type="Gene3D" id="1.10.287.600">
    <property type="entry name" value="Helix hairpin bin"/>
    <property type="match status" value="1"/>
</dbReference>
<evidence type="ECO:0000256" key="4">
    <source>
        <dbReference type="ARBA" id="ARBA00022490"/>
    </source>
</evidence>
<evidence type="ECO:0000256" key="11">
    <source>
        <dbReference type="ARBA" id="ARBA00023212"/>
    </source>
</evidence>
<proteinExistence type="inferred from homology"/>
<dbReference type="AlphaFoldDB" id="A0A834J763"/>
<feature type="domain" description="Tubulin/FtsZ GTPase" evidence="14">
    <location>
        <begin position="50"/>
        <end position="247"/>
    </location>
</feature>
<evidence type="ECO:0000256" key="8">
    <source>
        <dbReference type="ARBA" id="ARBA00022801"/>
    </source>
</evidence>
<keyword evidence="7 13" id="KW-0547">Nucleotide-binding</keyword>
<dbReference type="Gene3D" id="3.40.50.1440">
    <property type="entry name" value="Tubulin/FtsZ, GTPase domain"/>
    <property type="match status" value="1"/>
</dbReference>
<dbReference type="GO" id="GO:0046872">
    <property type="term" value="F:metal ion binding"/>
    <property type="evidence" value="ECO:0007669"/>
    <property type="project" value="UniProtKB-KW"/>
</dbReference>
<dbReference type="FunFam" id="3.40.50.1440:FF:000007">
    <property type="entry name" value="Tubulin alpha chain"/>
    <property type="match status" value="1"/>
</dbReference>
<comment type="function">
    <text evidence="13">Tubulin is the major constituent of microtubules, a cylinder consisting of laterally associated linear protofilaments composed of alpha- and beta-tubulin heterodimers. Microtubules grow by the addition of GTP-tubulin dimers to the microtubule end, where a stabilizing cap forms. Below the cap, tubulin dimers are in GDP-bound state, owing to GTPase activity of alpha-tubulin.</text>
</comment>
<evidence type="ECO:0000256" key="5">
    <source>
        <dbReference type="ARBA" id="ARBA00022701"/>
    </source>
</evidence>
<accession>A0A834J763</accession>
<evidence type="ECO:0000256" key="6">
    <source>
        <dbReference type="ARBA" id="ARBA00022723"/>
    </source>
</evidence>
<dbReference type="GO" id="GO:0005525">
    <property type="term" value="F:GTP binding"/>
    <property type="evidence" value="ECO:0007669"/>
    <property type="project" value="UniProtKB-UniRule"/>
</dbReference>
<dbReference type="GO" id="GO:0005874">
    <property type="term" value="C:microtubule"/>
    <property type="evidence" value="ECO:0007669"/>
    <property type="project" value="UniProtKB-KW"/>
</dbReference>
<dbReference type="GO" id="GO:0016787">
    <property type="term" value="F:hydrolase activity"/>
    <property type="evidence" value="ECO:0007669"/>
    <property type="project" value="UniProtKB-KW"/>
</dbReference>
<dbReference type="Pfam" id="PF00091">
    <property type="entry name" value="Tubulin"/>
    <property type="match status" value="1"/>
</dbReference>
<evidence type="ECO:0000313" key="16">
    <source>
        <dbReference type="Proteomes" id="UP000614350"/>
    </source>
</evidence>
<dbReference type="InterPro" id="IPR017975">
    <property type="entry name" value="Tubulin_CS"/>
</dbReference>
<dbReference type="InterPro" id="IPR008280">
    <property type="entry name" value="Tub_FtsZ_C"/>
</dbReference>
<dbReference type="GO" id="GO:0005200">
    <property type="term" value="F:structural constituent of cytoskeleton"/>
    <property type="evidence" value="ECO:0007669"/>
    <property type="project" value="InterPro"/>
</dbReference>
<sequence length="376" mass="41858">MSTTGEVVTIFIGQAGTQVASACWELLCLEHGLRPDGFLQRGYGPVDQRYYTFFGPTATGKCTPRTVIVDLEPSVVDEIRTGAYRNLFNPSSLITGKEDAANNFARGYYSIGAEIKDLVLDRIRTTCEACSRLSGFLIFRSFGGGTGSGLTTLLLENLYVDYGKKLKLDFAIYPAPNISTAVVEPYNSILTTHGTLDYEDCCFIVDNEALYDICARNLNVENPTYTNLNRLQAQVVSCITASIRFEGSVNVNLEELQTNLVPYPRIHFPLMVKCDPRTGIYMSCCLLYRGDVGINYQPSTTVPGGDLAYSNKTVAMLYNNTAIRHAWVKIARKCDLMYQKRAFVHHYVGEGMEEKVFQEAIDNTAALVEDYKEVEL</sequence>
<dbReference type="PANTHER" id="PTHR11588">
    <property type="entry name" value="TUBULIN"/>
    <property type="match status" value="1"/>
</dbReference>
<comment type="catalytic activity">
    <reaction evidence="12">
        <text>GTP + H2O = GDP + phosphate + H(+)</text>
        <dbReference type="Rhea" id="RHEA:19669"/>
        <dbReference type="ChEBI" id="CHEBI:15377"/>
        <dbReference type="ChEBI" id="CHEBI:15378"/>
        <dbReference type="ChEBI" id="CHEBI:37565"/>
        <dbReference type="ChEBI" id="CHEBI:43474"/>
        <dbReference type="ChEBI" id="CHEBI:58189"/>
    </reaction>
    <physiologicalReaction direction="left-to-right" evidence="12">
        <dbReference type="Rhea" id="RHEA:19670"/>
    </physiologicalReaction>
</comment>
<keyword evidence="10 13" id="KW-0342">GTP-binding</keyword>
<dbReference type="SMART" id="SM00864">
    <property type="entry name" value="Tubulin"/>
    <property type="match status" value="1"/>
</dbReference>
<dbReference type="InterPro" id="IPR000217">
    <property type="entry name" value="Tubulin"/>
</dbReference>
<dbReference type="EMBL" id="JACSEA010000018">
    <property type="protein sequence ID" value="KAF7382702.1"/>
    <property type="molecule type" value="Genomic_DNA"/>
</dbReference>
<dbReference type="Proteomes" id="UP000614350">
    <property type="component" value="Unassembled WGS sequence"/>
</dbReference>
<evidence type="ECO:0000256" key="3">
    <source>
        <dbReference type="ARBA" id="ARBA00009636"/>
    </source>
</evidence>
<keyword evidence="9" id="KW-0460">Magnesium</keyword>